<name>A0ABM3NLS7_ACIJB</name>
<sequence length="183" mass="19602">MRLLMEKGADDSRDSGHHWGHLGDCDSALYHRCSVLLPAPGTPGGAEGGARRAGAPQEGKGQVLLEKVPSRPPRPGSHLPGFTPPRASQTPPQGEATEAQGGEGTWPAAHAAAMRESSRSERLGLASGPRFWPPGLSLPYPHRTALRVPSQPREQAQMHSTAPIFRLPGPPVPRFPRLHSLPW</sequence>
<protein>
    <submittedName>
        <fullName evidence="3">Protein FAM163B isoform X1</fullName>
    </submittedName>
</protein>
<proteinExistence type="predicted"/>
<keyword evidence="2" id="KW-1185">Reference proteome</keyword>
<gene>
    <name evidence="3" type="primary">FAM163B</name>
</gene>
<organism evidence="2 3">
    <name type="scientific">Acinonyx jubatus</name>
    <name type="common">Cheetah</name>
    <dbReference type="NCBI Taxonomy" id="32536"/>
    <lineage>
        <taxon>Eukaryota</taxon>
        <taxon>Metazoa</taxon>
        <taxon>Chordata</taxon>
        <taxon>Craniata</taxon>
        <taxon>Vertebrata</taxon>
        <taxon>Euteleostomi</taxon>
        <taxon>Mammalia</taxon>
        <taxon>Eutheria</taxon>
        <taxon>Laurasiatheria</taxon>
        <taxon>Carnivora</taxon>
        <taxon>Feliformia</taxon>
        <taxon>Felidae</taxon>
        <taxon>Felinae</taxon>
        <taxon>Acinonyx</taxon>
    </lineage>
</organism>
<evidence type="ECO:0000313" key="2">
    <source>
        <dbReference type="Proteomes" id="UP001652583"/>
    </source>
</evidence>
<dbReference type="RefSeq" id="XP_053060377.1">
    <property type="nucleotide sequence ID" value="XM_053204402.1"/>
</dbReference>
<dbReference type="Proteomes" id="UP001652583">
    <property type="component" value="Chromosome D4"/>
</dbReference>
<evidence type="ECO:0000313" key="3">
    <source>
        <dbReference type="RefSeq" id="XP_053060377.1"/>
    </source>
</evidence>
<evidence type="ECO:0000256" key="1">
    <source>
        <dbReference type="SAM" id="MobiDB-lite"/>
    </source>
</evidence>
<dbReference type="GeneID" id="113596828"/>
<feature type="region of interest" description="Disordered" evidence="1">
    <location>
        <begin position="40"/>
        <end position="109"/>
    </location>
</feature>
<accession>A0ABM3NLS7</accession>
<reference evidence="3" key="1">
    <citation type="submission" date="2025-08" db="UniProtKB">
        <authorList>
            <consortium name="RefSeq"/>
        </authorList>
    </citation>
    <scope>IDENTIFICATION</scope>
    <source>
        <tissue evidence="3">Blood</tissue>
    </source>
</reference>
<feature type="region of interest" description="Disordered" evidence="1">
    <location>
        <begin position="149"/>
        <end position="171"/>
    </location>
</feature>